<comment type="caution">
    <text evidence="1">The sequence shown here is derived from an EMBL/GenBank/DDBJ whole genome shotgun (WGS) entry which is preliminary data.</text>
</comment>
<dbReference type="EMBL" id="CAJVPQ010027422">
    <property type="protein sequence ID" value="CAG8771110.1"/>
    <property type="molecule type" value="Genomic_DNA"/>
</dbReference>
<organism evidence="1 2">
    <name type="scientific">Funneliformis caledonium</name>
    <dbReference type="NCBI Taxonomy" id="1117310"/>
    <lineage>
        <taxon>Eukaryota</taxon>
        <taxon>Fungi</taxon>
        <taxon>Fungi incertae sedis</taxon>
        <taxon>Mucoromycota</taxon>
        <taxon>Glomeromycotina</taxon>
        <taxon>Glomeromycetes</taxon>
        <taxon>Glomerales</taxon>
        <taxon>Glomeraceae</taxon>
        <taxon>Funneliformis</taxon>
    </lineage>
</organism>
<name>A0A9N9J8V7_9GLOM</name>
<feature type="non-terminal residue" evidence="1">
    <location>
        <position position="49"/>
    </location>
</feature>
<keyword evidence="2" id="KW-1185">Reference proteome</keyword>
<protein>
    <submittedName>
        <fullName evidence="1">1513_t:CDS:1</fullName>
    </submittedName>
</protein>
<dbReference type="OrthoDB" id="2419440at2759"/>
<sequence>NIVQDVFDFTATSTPEKNHMTEISMTGNPLPVTENTDEKNSVVILSVAK</sequence>
<evidence type="ECO:0000313" key="2">
    <source>
        <dbReference type="Proteomes" id="UP000789570"/>
    </source>
</evidence>
<evidence type="ECO:0000313" key="1">
    <source>
        <dbReference type="EMBL" id="CAG8771110.1"/>
    </source>
</evidence>
<gene>
    <name evidence="1" type="ORF">FCALED_LOCUS17544</name>
</gene>
<proteinExistence type="predicted"/>
<feature type="non-terminal residue" evidence="1">
    <location>
        <position position="1"/>
    </location>
</feature>
<accession>A0A9N9J8V7</accession>
<dbReference type="Proteomes" id="UP000789570">
    <property type="component" value="Unassembled WGS sequence"/>
</dbReference>
<reference evidence="1" key="1">
    <citation type="submission" date="2021-06" db="EMBL/GenBank/DDBJ databases">
        <authorList>
            <person name="Kallberg Y."/>
            <person name="Tangrot J."/>
            <person name="Rosling A."/>
        </authorList>
    </citation>
    <scope>NUCLEOTIDE SEQUENCE</scope>
    <source>
        <strain evidence="1">UK204</strain>
    </source>
</reference>
<dbReference type="AlphaFoldDB" id="A0A9N9J8V7"/>